<dbReference type="AlphaFoldDB" id="A0AAV4X361"/>
<evidence type="ECO:0000313" key="3">
    <source>
        <dbReference type="Proteomes" id="UP001054837"/>
    </source>
</evidence>
<reference evidence="2 3" key="1">
    <citation type="submission" date="2021-06" db="EMBL/GenBank/DDBJ databases">
        <title>Caerostris darwini draft genome.</title>
        <authorList>
            <person name="Kono N."/>
            <person name="Arakawa K."/>
        </authorList>
    </citation>
    <scope>NUCLEOTIDE SEQUENCE [LARGE SCALE GENOMIC DNA]</scope>
</reference>
<comment type="caution">
    <text evidence="2">The sequence shown here is derived from an EMBL/GenBank/DDBJ whole genome shotgun (WGS) entry which is preliminary data.</text>
</comment>
<dbReference type="EMBL" id="BPLQ01015682">
    <property type="protein sequence ID" value="GIY89691.1"/>
    <property type="molecule type" value="Genomic_DNA"/>
</dbReference>
<protein>
    <submittedName>
        <fullName evidence="2">Uncharacterized protein</fullName>
    </submittedName>
</protein>
<accession>A0AAV4X361</accession>
<name>A0AAV4X361_9ARAC</name>
<evidence type="ECO:0000256" key="1">
    <source>
        <dbReference type="SAM" id="MobiDB-lite"/>
    </source>
</evidence>
<feature type="region of interest" description="Disordered" evidence="1">
    <location>
        <begin position="1"/>
        <end position="23"/>
    </location>
</feature>
<sequence>MARFENIKELSVQPRGKSKTVTPKAFEDYEALTVAHSRTSGAGDRKECTTTLYNRRSTLSKMLDRAADIKTLLQFSPVAEHRNEKFEVAPSDVVFHASHKQ</sequence>
<proteinExistence type="predicted"/>
<evidence type="ECO:0000313" key="2">
    <source>
        <dbReference type="EMBL" id="GIY89691.1"/>
    </source>
</evidence>
<gene>
    <name evidence="2" type="ORF">CDAR_563411</name>
</gene>
<organism evidence="2 3">
    <name type="scientific">Caerostris darwini</name>
    <dbReference type="NCBI Taxonomy" id="1538125"/>
    <lineage>
        <taxon>Eukaryota</taxon>
        <taxon>Metazoa</taxon>
        <taxon>Ecdysozoa</taxon>
        <taxon>Arthropoda</taxon>
        <taxon>Chelicerata</taxon>
        <taxon>Arachnida</taxon>
        <taxon>Araneae</taxon>
        <taxon>Araneomorphae</taxon>
        <taxon>Entelegynae</taxon>
        <taxon>Araneoidea</taxon>
        <taxon>Araneidae</taxon>
        <taxon>Caerostris</taxon>
    </lineage>
</organism>
<keyword evidence="3" id="KW-1185">Reference proteome</keyword>
<dbReference type="Proteomes" id="UP001054837">
    <property type="component" value="Unassembled WGS sequence"/>
</dbReference>